<dbReference type="Proteomes" id="UP001465755">
    <property type="component" value="Unassembled WGS sequence"/>
</dbReference>
<keyword evidence="2" id="KW-1185">Reference proteome</keyword>
<comment type="caution">
    <text evidence="1">The sequence shown here is derived from an EMBL/GenBank/DDBJ whole genome shotgun (WGS) entry which is preliminary data.</text>
</comment>
<organism evidence="1 2">
    <name type="scientific">Symbiochloris irregularis</name>
    <dbReference type="NCBI Taxonomy" id="706552"/>
    <lineage>
        <taxon>Eukaryota</taxon>
        <taxon>Viridiplantae</taxon>
        <taxon>Chlorophyta</taxon>
        <taxon>core chlorophytes</taxon>
        <taxon>Trebouxiophyceae</taxon>
        <taxon>Trebouxiales</taxon>
        <taxon>Trebouxiaceae</taxon>
        <taxon>Symbiochloris</taxon>
    </lineage>
</organism>
<protein>
    <submittedName>
        <fullName evidence="1">Uncharacterized protein</fullName>
    </submittedName>
</protein>
<dbReference type="InterPro" id="IPR029063">
    <property type="entry name" value="SAM-dependent_MTases_sf"/>
</dbReference>
<accession>A0AAW1PN00</accession>
<gene>
    <name evidence="1" type="ORF">WJX73_008707</name>
</gene>
<dbReference type="EMBL" id="JALJOQ010000013">
    <property type="protein sequence ID" value="KAK9810924.1"/>
    <property type="molecule type" value="Genomic_DNA"/>
</dbReference>
<evidence type="ECO:0000313" key="1">
    <source>
        <dbReference type="EMBL" id="KAK9810924.1"/>
    </source>
</evidence>
<dbReference type="AlphaFoldDB" id="A0AAW1PN00"/>
<name>A0AAW1PN00_9CHLO</name>
<sequence length="252" mass="27599">MHLLDEGKHVQPVTPGYKDCDQAPNNEALAAFAKQALRRGHSGRDPLLPQSDTFEGFIKELKASIDRLPEAWVGDDRMVFGAGSFSLEGQLPPVPSNAFLLKGLFADTIPLLLQQQKLWATGNSRSLSAGTYDPEHQDHDAPLSYIHVDCDLFAGARDALSLLSHKIVPGTVILFDELINYNRYRDNEAKALWMWLQETGAKIATIGAFGPLPGMSGVTMDLDMEAGHDLNHQSAGFMVVSKPGSSTAMWKR</sequence>
<proteinExistence type="predicted"/>
<evidence type="ECO:0000313" key="2">
    <source>
        <dbReference type="Proteomes" id="UP001465755"/>
    </source>
</evidence>
<reference evidence="1 2" key="1">
    <citation type="journal article" date="2024" name="Nat. Commun.">
        <title>Phylogenomics reveals the evolutionary origins of lichenization in chlorophyte algae.</title>
        <authorList>
            <person name="Puginier C."/>
            <person name="Libourel C."/>
            <person name="Otte J."/>
            <person name="Skaloud P."/>
            <person name="Haon M."/>
            <person name="Grisel S."/>
            <person name="Petersen M."/>
            <person name="Berrin J.G."/>
            <person name="Delaux P.M."/>
            <person name="Dal Grande F."/>
            <person name="Keller J."/>
        </authorList>
    </citation>
    <scope>NUCLEOTIDE SEQUENCE [LARGE SCALE GENOMIC DNA]</scope>
    <source>
        <strain evidence="1 2">SAG 2036</strain>
    </source>
</reference>
<dbReference type="Gene3D" id="3.40.50.150">
    <property type="entry name" value="Vaccinia Virus protein VP39"/>
    <property type="match status" value="1"/>
</dbReference>